<dbReference type="OrthoDB" id="9793421at2"/>
<dbReference type="Gene3D" id="3.40.50.180">
    <property type="entry name" value="Methylesterase CheB, C-terminal domain"/>
    <property type="match status" value="1"/>
</dbReference>
<dbReference type="PROSITE" id="PS50122">
    <property type="entry name" value="CHEB"/>
    <property type="match status" value="1"/>
</dbReference>
<evidence type="ECO:0000313" key="6">
    <source>
        <dbReference type="EMBL" id="KAF7598906.1"/>
    </source>
</evidence>
<dbReference type="EC" id="3.1.1.61" evidence="2"/>
<dbReference type="PANTHER" id="PTHR42872">
    <property type="entry name" value="PROTEIN-GLUTAMATE METHYLESTERASE/PROTEIN-GLUTAMINE GLUTAMINASE"/>
    <property type="match status" value="1"/>
</dbReference>
<name>A0A272ERU2_9RHOO</name>
<proteinExistence type="predicted"/>
<evidence type="ECO:0000256" key="2">
    <source>
        <dbReference type="ARBA" id="ARBA00039140"/>
    </source>
</evidence>
<evidence type="ECO:0000256" key="3">
    <source>
        <dbReference type="ARBA" id="ARBA00048267"/>
    </source>
</evidence>
<dbReference type="Proteomes" id="UP000216107">
    <property type="component" value="Unassembled WGS sequence"/>
</dbReference>
<organism evidence="7 8">
    <name type="scientific">Candidatus Dactylopiibacterium carminicum</name>
    <dbReference type="NCBI Taxonomy" id="857335"/>
    <lineage>
        <taxon>Bacteria</taxon>
        <taxon>Pseudomonadati</taxon>
        <taxon>Pseudomonadota</taxon>
        <taxon>Betaproteobacteria</taxon>
        <taxon>Rhodocyclales</taxon>
        <taxon>Rhodocyclaceae</taxon>
        <taxon>Candidatus Dactylopiibacterium</taxon>
    </lineage>
</organism>
<evidence type="ECO:0000256" key="4">
    <source>
        <dbReference type="PROSITE-ProRule" id="PRU00050"/>
    </source>
</evidence>
<dbReference type="CDD" id="cd16432">
    <property type="entry name" value="CheB_Rec"/>
    <property type="match status" value="1"/>
</dbReference>
<keyword evidence="1" id="KW-0378">Hydrolase</keyword>
<reference evidence="6 9" key="1">
    <citation type="submission" date="2016-08" db="EMBL/GenBank/DDBJ databases">
        <title>Candidatus Dactylopiibacterium carminicum genome sequence.</title>
        <authorList>
            <person name="Ramirez-Puebla S.T."/>
            <person name="Ormeno-Orrillo E."/>
            <person name="Vera-Ponce De Leon A."/>
            <person name="Luis L."/>
            <person name="Sanchez-Flores A."/>
            <person name="Monica R."/>
            <person name="Martinez-Romero E."/>
        </authorList>
    </citation>
    <scope>NUCLEOTIDE SEQUENCE [LARGE SCALE GENOMIC DNA]</scope>
    <source>
        <strain evidence="6">END1</strain>
    </source>
</reference>
<dbReference type="InterPro" id="IPR000673">
    <property type="entry name" value="Sig_transdc_resp-reg_Me-estase"/>
</dbReference>
<evidence type="ECO:0000256" key="1">
    <source>
        <dbReference type="ARBA" id="ARBA00022801"/>
    </source>
</evidence>
<dbReference type="InterPro" id="IPR035909">
    <property type="entry name" value="CheB_C"/>
</dbReference>
<dbReference type="Pfam" id="PF01339">
    <property type="entry name" value="CheB_methylest"/>
    <property type="match status" value="1"/>
</dbReference>
<dbReference type="EMBL" id="MDUX01000034">
    <property type="protein sequence ID" value="KAF7598906.1"/>
    <property type="molecule type" value="Genomic_DNA"/>
</dbReference>
<evidence type="ECO:0000313" key="9">
    <source>
        <dbReference type="Proteomes" id="UP000623509"/>
    </source>
</evidence>
<comment type="caution">
    <text evidence="4">Lacks conserved residue(s) required for the propagation of feature annotation.</text>
</comment>
<keyword evidence="9" id="KW-1185">Reference proteome</keyword>
<comment type="catalytic activity">
    <reaction evidence="3">
        <text>[protein]-L-glutamate 5-O-methyl ester + H2O = L-glutamyl-[protein] + methanol + H(+)</text>
        <dbReference type="Rhea" id="RHEA:23236"/>
        <dbReference type="Rhea" id="RHEA-COMP:10208"/>
        <dbReference type="Rhea" id="RHEA-COMP:10311"/>
        <dbReference type="ChEBI" id="CHEBI:15377"/>
        <dbReference type="ChEBI" id="CHEBI:15378"/>
        <dbReference type="ChEBI" id="CHEBI:17790"/>
        <dbReference type="ChEBI" id="CHEBI:29973"/>
        <dbReference type="ChEBI" id="CHEBI:82795"/>
        <dbReference type="EC" id="3.1.1.61"/>
    </reaction>
</comment>
<evidence type="ECO:0000313" key="8">
    <source>
        <dbReference type="Proteomes" id="UP000216107"/>
    </source>
</evidence>
<gene>
    <name evidence="6" type="ORF">BGI27_10915</name>
    <name evidence="7" type="ORF">CGU29_10015</name>
</gene>
<dbReference type="EMBL" id="NMRN01000029">
    <property type="protein sequence ID" value="PAS92828.1"/>
    <property type="molecule type" value="Genomic_DNA"/>
</dbReference>
<dbReference type="PANTHER" id="PTHR42872:SF6">
    <property type="entry name" value="PROTEIN-GLUTAMATE METHYLESTERASE_PROTEIN-GLUTAMINE GLUTAMINASE"/>
    <property type="match status" value="1"/>
</dbReference>
<dbReference type="GO" id="GO:0008984">
    <property type="term" value="F:protein-glutamate methylesterase activity"/>
    <property type="evidence" value="ECO:0007669"/>
    <property type="project" value="UniProtKB-EC"/>
</dbReference>
<evidence type="ECO:0000313" key="7">
    <source>
        <dbReference type="EMBL" id="PAS92828.1"/>
    </source>
</evidence>
<protein>
    <recommendedName>
        <fullName evidence="2">protein-glutamate methylesterase</fullName>
        <ecNumber evidence="2">3.1.1.61</ecNumber>
    </recommendedName>
</protein>
<dbReference type="Proteomes" id="UP000623509">
    <property type="component" value="Unassembled WGS sequence"/>
</dbReference>
<feature type="domain" description="CheB-type methylesterase" evidence="5">
    <location>
        <begin position="1"/>
        <end position="163"/>
    </location>
</feature>
<dbReference type="GO" id="GO:0000156">
    <property type="term" value="F:phosphorelay response regulator activity"/>
    <property type="evidence" value="ECO:0007669"/>
    <property type="project" value="InterPro"/>
</dbReference>
<dbReference type="SUPFAM" id="SSF52738">
    <property type="entry name" value="Methylesterase CheB, C-terminal domain"/>
    <property type="match status" value="1"/>
</dbReference>
<dbReference type="GO" id="GO:0005737">
    <property type="term" value="C:cytoplasm"/>
    <property type="evidence" value="ECO:0007669"/>
    <property type="project" value="InterPro"/>
</dbReference>
<reference evidence="7 8" key="2">
    <citation type="submission" date="2017-07" db="EMBL/GenBank/DDBJ databases">
        <title>Candidatus Dactylopiibacterium carminicum, a nitrogen-fixing symbiont of the cochineal insect Dactylopius coccus and Dactylopius opuntiae (Hemiptera: Coccoidea: Dactylopiidae).</title>
        <authorList>
            <person name="Vera A."/>
        </authorList>
    </citation>
    <scope>NUCLEOTIDE SEQUENCE [LARGE SCALE GENOMIC DNA]</scope>
    <source>
        <strain evidence="7 8">NFDCM</strain>
    </source>
</reference>
<evidence type="ECO:0000259" key="5">
    <source>
        <dbReference type="PROSITE" id="PS50122"/>
    </source>
</evidence>
<sequence length="169" mass="18212">MPGILIVQHMPEMFTGSFARRLDTLCAIHVKEAVNGERVQPGTAYIAPGHSHLQVRRVSGGFQCDLSRSEPVNRHRPSVDVLFHSAAVQVGRQGVGVMLTGMGKDGAQGMLAMRQAGCHNICQDQESSVVWGMPREATINGAAHEVAALRDIPARVMHALRSTEASPRA</sequence>
<accession>A0A272ERU2</accession>
<dbReference type="GO" id="GO:0006935">
    <property type="term" value="P:chemotaxis"/>
    <property type="evidence" value="ECO:0007669"/>
    <property type="project" value="InterPro"/>
</dbReference>
<dbReference type="AlphaFoldDB" id="A0A272ERU2"/>
<comment type="caution">
    <text evidence="7">The sequence shown here is derived from an EMBL/GenBank/DDBJ whole genome shotgun (WGS) entry which is preliminary data.</text>
</comment>